<keyword evidence="3" id="KW-1185">Reference proteome</keyword>
<feature type="transmembrane region" description="Helical" evidence="1">
    <location>
        <begin position="175"/>
        <end position="195"/>
    </location>
</feature>
<dbReference type="PIRSF" id="PIRSF016660">
    <property type="entry name" value="YedI"/>
    <property type="match status" value="1"/>
</dbReference>
<dbReference type="AlphaFoldDB" id="A0A2P1PQE6"/>
<sequence>MASSLLALLDDIATILDDVAVLSKVAVKKTSGVLGDDLALNAQQVSGVAAERELPVVWAVAKGSMVNKLILVPAALAISALAPWAVVPLLMVGGAFLCFEGAEKILHKLLHSKQEDAAEHAEHLKGLLDPNADLVAIEKEKIKGAVRTDFILSAEIIVISLGSVAGATFAKQVGVLSVIAIVMTVGVYGLVAAIVKLDDFGLYLTRAKGDGVAARARRAKGAMILRTAPYLMKSLSVLGTAAMFLVGGSILIHGIPPLHHGIEHALAGLKAAGGMQAFLALLGSMLIEGLIGLASGAAIVGLVAGVKKLLPKKAPTGA</sequence>
<keyword evidence="1" id="KW-0812">Transmembrane</keyword>
<dbReference type="Proteomes" id="UP000241074">
    <property type="component" value="Chromosome"/>
</dbReference>
<dbReference type="GO" id="GO:0005886">
    <property type="term" value="C:plasma membrane"/>
    <property type="evidence" value="ECO:0007669"/>
    <property type="project" value="TreeGrafter"/>
</dbReference>
<name>A0A2P1PQE6_9GAMM</name>
<accession>A0A2P1PQE6</accession>
<dbReference type="InterPro" id="IPR008526">
    <property type="entry name" value="YedI"/>
</dbReference>
<reference evidence="2 3" key="2">
    <citation type="submission" date="2018-03" db="EMBL/GenBank/DDBJ databases">
        <authorList>
            <person name="Keele B.F."/>
        </authorList>
    </citation>
    <scope>NUCLEOTIDE SEQUENCE [LARGE SCALE GENOMIC DNA]</scope>
    <source>
        <strain evidence="2 3">D13</strain>
    </source>
</reference>
<proteinExistence type="predicted"/>
<dbReference type="EMBL" id="CP027860">
    <property type="protein sequence ID" value="AVP97052.1"/>
    <property type="molecule type" value="Genomic_DNA"/>
</dbReference>
<evidence type="ECO:0000313" key="3">
    <source>
        <dbReference type="Proteomes" id="UP000241074"/>
    </source>
</evidence>
<reference evidence="2 3" key="1">
    <citation type="submission" date="2018-03" db="EMBL/GenBank/DDBJ databases">
        <title>Ahniella affigens gen. nov., sp. nov., a gammaproteobacterium isolated from sandy soil near a stream.</title>
        <authorList>
            <person name="Ko Y."/>
            <person name="Kim J.-H."/>
        </authorList>
    </citation>
    <scope>NUCLEOTIDE SEQUENCE [LARGE SCALE GENOMIC DNA]</scope>
    <source>
        <strain evidence="2 3">D13</strain>
    </source>
</reference>
<keyword evidence="1" id="KW-0472">Membrane</keyword>
<dbReference type="Pfam" id="PF05661">
    <property type="entry name" value="DUF808"/>
    <property type="match status" value="1"/>
</dbReference>
<feature type="transmembrane region" description="Helical" evidence="1">
    <location>
        <begin position="70"/>
        <end position="99"/>
    </location>
</feature>
<dbReference type="PANTHER" id="PTHR30503:SF3">
    <property type="entry name" value="INNER MEMBRANE PROTEIN YEDI"/>
    <property type="match status" value="1"/>
</dbReference>
<dbReference type="PANTHER" id="PTHR30503">
    <property type="entry name" value="INNER MEMBRANE PROTEIN YEDI"/>
    <property type="match status" value="1"/>
</dbReference>
<dbReference type="RefSeq" id="WP_106890977.1">
    <property type="nucleotide sequence ID" value="NZ_CP027860.1"/>
</dbReference>
<keyword evidence="1" id="KW-1133">Transmembrane helix</keyword>
<evidence type="ECO:0000256" key="1">
    <source>
        <dbReference type="SAM" id="Phobius"/>
    </source>
</evidence>
<dbReference type="OrthoDB" id="9814178at2"/>
<dbReference type="KEGG" id="xba:C7S18_07530"/>
<protein>
    <submittedName>
        <fullName evidence="2">DUF808 domain-containing protein</fullName>
    </submittedName>
</protein>
<feature type="transmembrane region" description="Helical" evidence="1">
    <location>
        <begin position="235"/>
        <end position="255"/>
    </location>
</feature>
<gene>
    <name evidence="2" type="ORF">C7S18_07530</name>
</gene>
<organism evidence="2 3">
    <name type="scientific">Ahniella affigens</name>
    <dbReference type="NCBI Taxonomy" id="2021234"/>
    <lineage>
        <taxon>Bacteria</taxon>
        <taxon>Pseudomonadati</taxon>
        <taxon>Pseudomonadota</taxon>
        <taxon>Gammaproteobacteria</taxon>
        <taxon>Lysobacterales</taxon>
        <taxon>Rhodanobacteraceae</taxon>
        <taxon>Ahniella</taxon>
    </lineage>
</organism>
<feature type="transmembrane region" description="Helical" evidence="1">
    <location>
        <begin position="275"/>
        <end position="304"/>
    </location>
</feature>
<evidence type="ECO:0000313" key="2">
    <source>
        <dbReference type="EMBL" id="AVP97052.1"/>
    </source>
</evidence>
<feature type="transmembrane region" description="Helical" evidence="1">
    <location>
        <begin position="150"/>
        <end position="169"/>
    </location>
</feature>